<organism evidence="1 2">
    <name type="scientific">Paenibacillus macerans</name>
    <name type="common">Bacillus macerans</name>
    <dbReference type="NCBI Taxonomy" id="44252"/>
    <lineage>
        <taxon>Bacteria</taxon>
        <taxon>Bacillati</taxon>
        <taxon>Bacillota</taxon>
        <taxon>Bacilli</taxon>
        <taxon>Bacillales</taxon>
        <taxon>Paenibacillaceae</taxon>
        <taxon>Paenibacillus</taxon>
    </lineage>
</organism>
<accession>A0A6N8EXK7</accession>
<gene>
    <name evidence="1" type="ORF">GNQ08_21460</name>
</gene>
<dbReference type="GeneID" id="77009345"/>
<name>A0A6N8EXK7_PAEMA</name>
<evidence type="ECO:0000313" key="2">
    <source>
        <dbReference type="Proteomes" id="UP000442469"/>
    </source>
</evidence>
<dbReference type="RefSeq" id="WP_036625807.1">
    <property type="nucleotide sequence ID" value="NZ_BGMM01000002.1"/>
</dbReference>
<protein>
    <submittedName>
        <fullName evidence="1">Uncharacterized protein</fullName>
    </submittedName>
</protein>
<reference evidence="1 2" key="1">
    <citation type="submission" date="2019-11" db="EMBL/GenBank/DDBJ databases">
        <title>Draft genome sequences of five Paenibacillus species of dairy origin.</title>
        <authorList>
            <person name="Olajide A.M."/>
            <person name="Chen S."/>
            <person name="Lapointe G."/>
        </authorList>
    </citation>
    <scope>NUCLEOTIDE SEQUENCE [LARGE SCALE GENOMIC DNA]</scope>
    <source>
        <strain evidence="1 2">3CT49</strain>
    </source>
</reference>
<comment type="caution">
    <text evidence="1">The sequence shown here is derived from an EMBL/GenBank/DDBJ whole genome shotgun (WGS) entry which is preliminary data.</text>
</comment>
<sequence length="79" mass="9044">MLIFPVNGADRGYFLAIQTKSDKNSLYFSFNGGYRRNNDLFCPYVFKEPPERIALAVFVIEMKGKERIHAGLKNRNAGK</sequence>
<evidence type="ECO:0000313" key="1">
    <source>
        <dbReference type="EMBL" id="MUG24936.1"/>
    </source>
</evidence>
<dbReference type="AlphaFoldDB" id="A0A6N8EXK7"/>
<dbReference type="EMBL" id="WNZZ01000019">
    <property type="protein sequence ID" value="MUG24936.1"/>
    <property type="molecule type" value="Genomic_DNA"/>
</dbReference>
<proteinExistence type="predicted"/>
<dbReference type="Proteomes" id="UP000442469">
    <property type="component" value="Unassembled WGS sequence"/>
</dbReference>